<dbReference type="AlphaFoldDB" id="A0AAJ6B8B1"/>
<sequence>MNRRTTIKSILAVGILGTSTFSIFKWSSFRKRTDLFFLTTQRRLIEELSEMIIPRTEAPGAKDANVADFILQTVLYCLDIHEQNNFISGLQDLEDYSIENYKSSFLDCSIMNKNKILKHFENRDVYSYHILNKVRNRLFGRSFFAQLKEFVIVGYCTSEIGATKGLAYDYIPGNYEACISIQPHQKSWATK</sequence>
<reference evidence="1" key="1">
    <citation type="submission" date="2023-03" db="EMBL/GenBank/DDBJ databases">
        <title>Andean soil-derived lignocellulolytic bacterial consortium as a source of novel taxa and putative plastic-active enzymes.</title>
        <authorList>
            <person name="Diaz-Garcia L."/>
            <person name="Chuvochina M."/>
            <person name="Feuerriegel G."/>
            <person name="Bunk B."/>
            <person name="Sproer C."/>
            <person name="Streit W.R."/>
            <person name="Rodriguez L.M."/>
            <person name="Overmann J."/>
            <person name="Jimenez D.J."/>
        </authorList>
    </citation>
    <scope>NUCLEOTIDE SEQUENCE</scope>
    <source>
        <strain evidence="1">MAG 3858</strain>
    </source>
</reference>
<evidence type="ECO:0000313" key="2">
    <source>
        <dbReference type="Proteomes" id="UP001214530"/>
    </source>
</evidence>
<dbReference type="InterPro" id="IPR027056">
    <property type="entry name" value="Gluconate_2DH_su3"/>
</dbReference>
<organism evidence="1 2">
    <name type="scientific">Candidatus Pedobacter colombiensis</name>
    <dbReference type="NCBI Taxonomy" id="3121371"/>
    <lineage>
        <taxon>Bacteria</taxon>
        <taxon>Pseudomonadati</taxon>
        <taxon>Bacteroidota</taxon>
        <taxon>Sphingobacteriia</taxon>
        <taxon>Sphingobacteriales</taxon>
        <taxon>Sphingobacteriaceae</taxon>
        <taxon>Pedobacter</taxon>
    </lineage>
</organism>
<accession>A0AAJ6B8B1</accession>
<dbReference type="EMBL" id="CP119313">
    <property type="protein sequence ID" value="WEK21210.1"/>
    <property type="molecule type" value="Genomic_DNA"/>
</dbReference>
<dbReference type="Proteomes" id="UP001214530">
    <property type="component" value="Chromosome"/>
</dbReference>
<proteinExistence type="predicted"/>
<gene>
    <name evidence="1" type="ORF">P0Y49_08655</name>
</gene>
<name>A0AAJ6B8B1_9SPHI</name>
<dbReference type="Pfam" id="PF13618">
    <property type="entry name" value="Gluconate_2-dh3"/>
    <property type="match status" value="1"/>
</dbReference>
<evidence type="ECO:0000313" key="1">
    <source>
        <dbReference type="EMBL" id="WEK21210.1"/>
    </source>
</evidence>
<protein>
    <submittedName>
        <fullName evidence="1">Gluconate 2-dehydrogenase subunit 3 family protein</fullName>
    </submittedName>
</protein>